<dbReference type="EMBL" id="JBJUIK010000015">
    <property type="protein sequence ID" value="KAL3503720.1"/>
    <property type="molecule type" value="Genomic_DNA"/>
</dbReference>
<organism evidence="2 3">
    <name type="scientific">Cinchona calisaya</name>
    <dbReference type="NCBI Taxonomy" id="153742"/>
    <lineage>
        <taxon>Eukaryota</taxon>
        <taxon>Viridiplantae</taxon>
        <taxon>Streptophyta</taxon>
        <taxon>Embryophyta</taxon>
        <taxon>Tracheophyta</taxon>
        <taxon>Spermatophyta</taxon>
        <taxon>Magnoliopsida</taxon>
        <taxon>eudicotyledons</taxon>
        <taxon>Gunneridae</taxon>
        <taxon>Pentapetalae</taxon>
        <taxon>asterids</taxon>
        <taxon>lamiids</taxon>
        <taxon>Gentianales</taxon>
        <taxon>Rubiaceae</taxon>
        <taxon>Cinchonoideae</taxon>
        <taxon>Cinchoneae</taxon>
        <taxon>Cinchona</taxon>
    </lineage>
</organism>
<evidence type="ECO:0000313" key="3">
    <source>
        <dbReference type="Proteomes" id="UP001630127"/>
    </source>
</evidence>
<sequence>MARNNIISTCILMLAVLFISAGSHNCEAAGRKLLQTIPGLPNIPTIPTIPTPGDIPQIPTIPTVPNGPNVGLPVPIPNIPYIPRIPYISGTPFLSPPPSN</sequence>
<evidence type="ECO:0000256" key="1">
    <source>
        <dbReference type="SAM" id="SignalP"/>
    </source>
</evidence>
<dbReference type="AlphaFoldDB" id="A0ABD2Y9D4"/>
<name>A0ABD2Y9D4_9GENT</name>
<feature type="signal peptide" evidence="1">
    <location>
        <begin position="1"/>
        <end position="28"/>
    </location>
</feature>
<keyword evidence="1" id="KW-0732">Signal</keyword>
<evidence type="ECO:0000313" key="2">
    <source>
        <dbReference type="EMBL" id="KAL3503720.1"/>
    </source>
</evidence>
<proteinExistence type="predicted"/>
<feature type="chain" id="PRO_5044845709" evidence="1">
    <location>
        <begin position="29"/>
        <end position="100"/>
    </location>
</feature>
<dbReference type="Proteomes" id="UP001630127">
    <property type="component" value="Unassembled WGS sequence"/>
</dbReference>
<protein>
    <submittedName>
        <fullName evidence="2">Uncharacterized protein</fullName>
    </submittedName>
</protein>
<reference evidence="2 3" key="1">
    <citation type="submission" date="2024-11" db="EMBL/GenBank/DDBJ databases">
        <title>A near-complete genome assembly of Cinchona calisaya.</title>
        <authorList>
            <person name="Lian D.C."/>
            <person name="Zhao X.W."/>
            <person name="Wei L."/>
        </authorList>
    </citation>
    <scope>NUCLEOTIDE SEQUENCE [LARGE SCALE GENOMIC DNA]</scope>
    <source>
        <tissue evidence="2">Nenye</tissue>
    </source>
</reference>
<comment type="caution">
    <text evidence="2">The sequence shown here is derived from an EMBL/GenBank/DDBJ whole genome shotgun (WGS) entry which is preliminary data.</text>
</comment>
<keyword evidence="3" id="KW-1185">Reference proteome</keyword>
<accession>A0ABD2Y9D4</accession>
<gene>
    <name evidence="2" type="ORF">ACH5RR_038169</name>
</gene>